<organism evidence="6 7">
    <name type="scientific">Auxenochlorella protothecoides</name>
    <name type="common">Green microalga</name>
    <name type="synonym">Chlorella protothecoides</name>
    <dbReference type="NCBI Taxonomy" id="3075"/>
    <lineage>
        <taxon>Eukaryota</taxon>
        <taxon>Viridiplantae</taxon>
        <taxon>Chlorophyta</taxon>
        <taxon>core chlorophytes</taxon>
        <taxon>Trebouxiophyceae</taxon>
        <taxon>Chlorellales</taxon>
        <taxon>Chlorellaceae</taxon>
        <taxon>Auxenochlorella</taxon>
    </lineage>
</organism>
<dbReference type="InterPro" id="IPR013946">
    <property type="entry name" value="NCA2-like"/>
</dbReference>
<dbReference type="AlphaFoldDB" id="A0A087SE80"/>
<evidence type="ECO:0000313" key="7">
    <source>
        <dbReference type="Proteomes" id="UP000028924"/>
    </source>
</evidence>
<dbReference type="EMBL" id="KL662104">
    <property type="protein sequence ID" value="KFM24034.1"/>
    <property type="molecule type" value="Genomic_DNA"/>
</dbReference>
<evidence type="ECO:0000256" key="4">
    <source>
        <dbReference type="ARBA" id="ARBA00023128"/>
    </source>
</evidence>
<accession>A0A087SE80</accession>
<keyword evidence="7" id="KW-1185">Reference proteome</keyword>
<feature type="non-terminal residue" evidence="6">
    <location>
        <position position="1"/>
    </location>
</feature>
<dbReference type="eggNOG" id="ENOG502QQIS">
    <property type="taxonomic scope" value="Eukaryota"/>
</dbReference>
<comment type="subcellular location">
    <subcellularLocation>
        <location evidence="1">Mitochondrion membrane</location>
        <topology evidence="1">Multi-pass membrane protein</topology>
    </subcellularLocation>
</comment>
<keyword evidence="3" id="KW-1133">Transmembrane helix</keyword>
<evidence type="ECO:0000313" key="6">
    <source>
        <dbReference type="EMBL" id="KFM24034.1"/>
    </source>
</evidence>
<protein>
    <submittedName>
        <fullName evidence="6">Nuclear control of ATPase protein 2</fullName>
    </submittedName>
</protein>
<dbReference type="OrthoDB" id="413313at2759"/>
<dbReference type="Proteomes" id="UP000028924">
    <property type="component" value="Unassembled WGS sequence"/>
</dbReference>
<evidence type="ECO:0000256" key="2">
    <source>
        <dbReference type="ARBA" id="ARBA00022692"/>
    </source>
</evidence>
<dbReference type="RefSeq" id="XP_011396915.1">
    <property type="nucleotide sequence ID" value="XM_011398613.1"/>
</dbReference>
<proteinExistence type="predicted"/>
<keyword evidence="2" id="KW-0812">Transmembrane</keyword>
<dbReference type="KEGG" id="apro:F751_0218"/>
<dbReference type="PANTHER" id="PTHR28234">
    <property type="entry name" value="NUCLEAR CONTROL OF ATPASE PROTEIN 2"/>
    <property type="match status" value="1"/>
</dbReference>
<dbReference type="GO" id="GO:0005741">
    <property type="term" value="C:mitochondrial outer membrane"/>
    <property type="evidence" value="ECO:0007669"/>
    <property type="project" value="TreeGrafter"/>
</dbReference>
<dbReference type="Pfam" id="PF08637">
    <property type="entry name" value="NCA2"/>
    <property type="match status" value="1"/>
</dbReference>
<evidence type="ECO:0000256" key="1">
    <source>
        <dbReference type="ARBA" id="ARBA00004225"/>
    </source>
</evidence>
<reference evidence="6 7" key="1">
    <citation type="journal article" date="2014" name="BMC Genomics">
        <title>Oil accumulation mechanisms of the oleaginous microalga Chlorella protothecoides revealed through its genome, transcriptomes, and proteomes.</title>
        <authorList>
            <person name="Gao C."/>
            <person name="Wang Y."/>
            <person name="Shen Y."/>
            <person name="Yan D."/>
            <person name="He X."/>
            <person name="Dai J."/>
            <person name="Wu Q."/>
        </authorList>
    </citation>
    <scope>NUCLEOTIDE SEQUENCE [LARGE SCALE GENOMIC DNA]</scope>
    <source>
        <strain evidence="6 7">0710</strain>
    </source>
</reference>
<name>A0A087SE80_AUXPR</name>
<gene>
    <name evidence="6" type="ORF">F751_0218</name>
</gene>
<evidence type="ECO:0000256" key="3">
    <source>
        <dbReference type="ARBA" id="ARBA00022989"/>
    </source>
</evidence>
<dbReference type="PANTHER" id="PTHR28234:SF1">
    <property type="entry name" value="NUCLEAR CONTROL OF ATPASE PROTEIN 2"/>
    <property type="match status" value="1"/>
</dbReference>
<sequence length="540" mass="58767">EAALAEVWLAALQLSQVAFSRVLAELDDATANLTFWEGRVKQEHHFWFIWLQQGPGAFLHRSAQLLRLKEVQAGGLSSAELMEKRVLVFRLLRDSLCRSLACIQSAAELLLLTSHVRQEPGGNGEERSLFQAADAAVERCMTDISKALSDLTVDMASILGADAAAAAEVADPAARRDHVLHAALSKAARDAIAASAALSSSERLVHVPRWARMPSELQRHWVKYGVVWALAGAGALFVVRHSPLAGSSDLQRWWSAGVGATRAALDAHLLAPLQAVRDELFTTFRSRPSIVSLAEYEADRDSLARMLGDFERDRGLLEGRNVEDGDARLMPAPRGGGPPPKGMDTMMRRYEHELKKPIRNLVAGDLARCLLIQASKDWGGRVQKLKVDSESAMLEIDQILKSNELSIALVAAVPAFLIAGGLLYWTSRLITPAPPDPKTEAVPARLALVEAERSLAVLATPEPGRDLAQAAGLYAFQLAAAYEEARSLFARHRGLFGGQASSEWPALQAELKELGAPGPVARKLGGLQRIMRAYSIYQQF</sequence>
<keyword evidence="5" id="KW-0472">Membrane</keyword>
<dbReference type="STRING" id="3075.A0A087SE80"/>
<keyword evidence="4" id="KW-0496">Mitochondrion</keyword>
<dbReference type="GeneID" id="23611609"/>
<evidence type="ECO:0000256" key="5">
    <source>
        <dbReference type="ARBA" id="ARBA00023136"/>
    </source>
</evidence>